<comment type="caution">
    <text evidence="2">The sequence shown here is derived from an EMBL/GenBank/DDBJ whole genome shotgun (WGS) entry which is preliminary data.</text>
</comment>
<name>A0ABQ9HTM4_9NEOP</name>
<evidence type="ECO:0000256" key="1">
    <source>
        <dbReference type="SAM" id="MobiDB-lite"/>
    </source>
</evidence>
<sequence length="1641" mass="184690">MAKMNCENEGLPLTSTNLEQRPASSLPGCRQCRFCDRSEESFRAIKQYDIGPMSFVQGDTMKEHIEIFKGSSTGSQLVMSPIPPATSMVDELQNKLSSALYTYDDHMTSTKESKLHTEVERGCKDDHIDIIDDNDYSDSVDEDDDDSLDKAEDAKNTGYMLPEDLNELVDRLRILIAKQKGGDYANMEGVVLILSKLKDRGNEGLEPTSRHFMMSPNCHTGPRYGCRRLPLTVDADVPDPPFLYYSRDQEPDEFADSFWDKLEFKRLTPRFSHVGIVPDDAVGRRVFSGISRASFRCCSILTSITLIGSQDLAVNSLPNIFTLLTHLRALYNVYYVLRDWLGLLPHACYLFTVLQGVLENKWPNHKSNKKVQTLQLACRKNENISCDQVVRKIHNIFGDKLAGAEGRGAGIVWRGKGVEWAEWNSARIQGREKREIPEKTRQPAASCGTIPTCENLVVTRPGIEPDPWWEARSLTAQPPWLQQFEKVAFNCVERLENNTSCMHVIWTVRFLFRSSFNRYEIKLADFKQFPFRSANITEHTSPGNSQQPLRADETCLNTLPRETCRENQVALVIMRNVITPSAQEFVALCRLRCNFLDLVKLHLHEAEEHPGRRTSAGLEKSSKPTATGSKEVVCYKVVALRAYAALPRSRCPERAVHVKNLLQFHLEARAKTHPTGISVDAFNTLKNYFQIYQSIEGARVAERLDCSPSTKANRVQFSLVRIVPDDDAGRPVVATREPFLLRRCFCSMNVHLPFTIPDGKNVVCNRREATPVTFCTKNAVKETNRQPPVQLTRSVLYVDVDSIAFVLGTESLQTNIYVRFTRKRVSMLNCHFSSTEFISWLERISFHNALTIVVFHCNRHLNTVLVVTFDRDCKDLQARLYSIIHIYVDINCTLVVCCHSGKRQLDTILQEVSNTVWTSNLSVNWHSSQQGKYLQYAVADDGSAVWLCALATCLPPDVLEDAWCNAELGIYAEARLQYPTYTLAVCISLLDARFVVKRVCFMSEPIRIRFLPYRPSMIHSRQRLYLTHVLGCVTSADTSSCRRDDRANNRPVMGVNLIPGETLKCPQPILEHTVLRSGRGCLCSHSSIAIDQNPWNSRVCIDDIDITNSYKKCLENSMSEISHEVDYKILATDASLCAVLAMSITHMQLAHDREHRAKMKLGIGTALRDAGDRGGVGVRLLTPHLGETGSIPGGVTAGFLHVGIVTDDATGFDVSPSPLVTPGAVPYSPRFALIGSQDLSVESRPDLFTRMKIIDWPLVLAAGLARGDRLHPTASPGGWPPGRRSHELSANLASPHTTNLYTHDESMEQRQNERAGETGDLREILPTSGIVRHDSCMRKPGGEQTNHYTTAGLTLFANYRLVTYSPAGRPANTEYYITCNIQSEKSPPIIICCVAPALRCSAHNCGHLRRATMYVRDIIYSKWRWMHSRCNCVDAILNKLGSRTTTLPLLYGENEYPQFEEVATRLRICAHICSVLRENPLLHAVAKNEYPQFEEVATQLRICAHICSVLCENPLLHAVASQTQYLSPDHCASSERTSTRKSKKLPHDFASVHTSALCYAKNCRDYLYSKTLDLVSNFVVEWSMVIAGVCPRITDTQCWSYQILIGRLSEEIWAALNIEVCRADLPMKCSFRHRQLLTFGV</sequence>
<dbReference type="EMBL" id="JARBHB010000004">
    <property type="protein sequence ID" value="KAJ8887587.1"/>
    <property type="molecule type" value="Genomic_DNA"/>
</dbReference>
<feature type="region of interest" description="Disordered" evidence="1">
    <location>
        <begin position="133"/>
        <end position="155"/>
    </location>
</feature>
<accession>A0ABQ9HTM4</accession>
<proteinExistence type="predicted"/>
<protein>
    <submittedName>
        <fullName evidence="2">Uncharacterized protein</fullName>
    </submittedName>
</protein>
<feature type="region of interest" description="Disordered" evidence="1">
    <location>
        <begin position="1"/>
        <end position="22"/>
    </location>
</feature>
<evidence type="ECO:0000313" key="3">
    <source>
        <dbReference type="Proteomes" id="UP001159363"/>
    </source>
</evidence>
<feature type="compositionally biased region" description="Acidic residues" evidence="1">
    <location>
        <begin position="133"/>
        <end position="147"/>
    </location>
</feature>
<reference evidence="2 3" key="1">
    <citation type="submission" date="2023-02" db="EMBL/GenBank/DDBJ databases">
        <title>LHISI_Scaffold_Assembly.</title>
        <authorList>
            <person name="Stuart O.P."/>
            <person name="Cleave R."/>
            <person name="Magrath M.J.L."/>
            <person name="Mikheyev A.S."/>
        </authorList>
    </citation>
    <scope>NUCLEOTIDE SEQUENCE [LARGE SCALE GENOMIC DNA]</scope>
    <source>
        <strain evidence="2">Daus_M_001</strain>
        <tissue evidence="2">Leg muscle</tissue>
    </source>
</reference>
<gene>
    <name evidence="2" type="ORF">PR048_013804</name>
</gene>
<feature type="compositionally biased region" description="Polar residues" evidence="1">
    <location>
        <begin position="13"/>
        <end position="22"/>
    </location>
</feature>
<organism evidence="2 3">
    <name type="scientific">Dryococelus australis</name>
    <dbReference type="NCBI Taxonomy" id="614101"/>
    <lineage>
        <taxon>Eukaryota</taxon>
        <taxon>Metazoa</taxon>
        <taxon>Ecdysozoa</taxon>
        <taxon>Arthropoda</taxon>
        <taxon>Hexapoda</taxon>
        <taxon>Insecta</taxon>
        <taxon>Pterygota</taxon>
        <taxon>Neoptera</taxon>
        <taxon>Polyneoptera</taxon>
        <taxon>Phasmatodea</taxon>
        <taxon>Verophasmatodea</taxon>
        <taxon>Anareolatae</taxon>
        <taxon>Phasmatidae</taxon>
        <taxon>Eurycanthinae</taxon>
        <taxon>Dryococelus</taxon>
    </lineage>
</organism>
<dbReference type="Proteomes" id="UP001159363">
    <property type="component" value="Chromosome X"/>
</dbReference>
<evidence type="ECO:0000313" key="2">
    <source>
        <dbReference type="EMBL" id="KAJ8887587.1"/>
    </source>
</evidence>
<keyword evidence="3" id="KW-1185">Reference proteome</keyword>